<dbReference type="Pfam" id="PF22633">
    <property type="entry name" value="F5_F8_type_C_2"/>
    <property type="match status" value="1"/>
</dbReference>
<dbReference type="Gene3D" id="1.50.10.10">
    <property type="match status" value="1"/>
</dbReference>
<sequence length="1037" mass="112196">MRKAWAASLAIIVASVSVITTVGVPSASADTITANHAQRIVSAYKGTWTSPPSNSNFGNTTNAPLLGNGDVGAVMVGNMDAMTIVLGKNEFFSVAERQLKSMVRLGIAVSGMTGSSYLTEQKLVSAQVDGTFTLSGNTINTSSWVQATDTTNNLFMTKFTYTGSGSKNATISLSPANQNTFTSSIGSSGDILYRDVRADSADTVNGISTIKARVATRVIGTTGTISNNQLQFTLTPGSTYTLVTSIMSNKDSVNYQALALSNISSKTQPDIDSLKAAHQSWWDAFYTKSFVEIPNKTIEKSFYGSLYLLGSSSRTGEAPPGLWGAWIARNSDWGGDYHLNYNTEAPFYFAMPTNHIELASAYDKPILDWIPKAQTAASGAGFTGVYYPVGIGPFTMDTDGNYHNQKTNAVFGATVMLDHYYATADSAYADSIYAYLKETAKFWQNYLTWDGSRYVITNDAQHEGDVYPQTNGVMSLGLVRYVLQGCIDISTALGQDTALRSTWQNILNNLSAFPTQTRNSQTVFRYTEVGRDWSTDNAIGIQHIYPGRQIGLSSSSSLIQTSKNMVGQMARWTDGNGTNTFYPAAARVGYDPATILSQLSSFVSSASYANMHIKTGGGGIENFNVVPATLAEMMLQSFQNKIRVFANWPTGTDAKYGDLRADGAFLISSSRKNNQVEYVRIISEKGKTATVANPWSGQTVRVYRNGVDSGTMSGTDLTFPTSANETIHLALDGTSYATILSNMNQALGQSSIETVTASSTNSPSGEEKEKAFDGSPATKWLIFTNAGWIQYHYTTAKVINKYEITSANDVPARDPKNWTLKGSNDGTNWTTLDTRTNETFANRLQVKAYTFANNTAYTNYRLDVSANNGDANLQIAEIAFYEGAAAPSNVALNKTVTASDEINATESAAKAIDGGTTTKWTSQPLNLVPGDKWLKVDLGTSYAINRWVVKHAGSNGEAASYNTKDFKLQKSSDGTNWTDVDPVTGNTAPSTDRTVASFSSRYVRLYITTTVQSDAGYAQTPGDRSNARIYEFEVYGN</sequence>
<dbReference type="SUPFAM" id="SSF49785">
    <property type="entry name" value="Galactose-binding domain-like"/>
    <property type="match status" value="2"/>
</dbReference>
<dbReference type="InterPro" id="IPR013780">
    <property type="entry name" value="Glyco_hydro_b"/>
</dbReference>
<dbReference type="Pfam" id="PF00754">
    <property type="entry name" value="F5_F8_type_C"/>
    <property type="match status" value="1"/>
</dbReference>
<dbReference type="PROSITE" id="PS50022">
    <property type="entry name" value="FA58C_3"/>
    <property type="match status" value="2"/>
</dbReference>
<accession>A0A1V4HBC8</accession>
<feature type="domain" description="F5/8 type C" evidence="2">
    <location>
        <begin position="735"/>
        <end position="840"/>
    </location>
</feature>
<dbReference type="Proteomes" id="UP000190626">
    <property type="component" value="Unassembled WGS sequence"/>
</dbReference>
<feature type="chain" id="PRO_5010692193" description="F5/8 type C domain-containing protein" evidence="1">
    <location>
        <begin position="30"/>
        <end position="1037"/>
    </location>
</feature>
<dbReference type="EMBL" id="MBTG01000037">
    <property type="protein sequence ID" value="OPH49659.1"/>
    <property type="molecule type" value="Genomic_DNA"/>
</dbReference>
<dbReference type="InterPro" id="IPR054363">
    <property type="entry name" value="GH95_cat"/>
</dbReference>
<keyword evidence="4" id="KW-1185">Reference proteome</keyword>
<dbReference type="OrthoDB" id="9768507at2"/>
<evidence type="ECO:0000313" key="4">
    <source>
        <dbReference type="Proteomes" id="UP000190626"/>
    </source>
</evidence>
<dbReference type="AlphaFoldDB" id="A0A1V4HBC8"/>
<dbReference type="GO" id="GO:0005975">
    <property type="term" value="P:carbohydrate metabolic process"/>
    <property type="evidence" value="ECO:0007669"/>
    <property type="project" value="InterPro"/>
</dbReference>
<evidence type="ECO:0000256" key="1">
    <source>
        <dbReference type="SAM" id="SignalP"/>
    </source>
</evidence>
<reference evidence="4" key="1">
    <citation type="submission" date="2016-07" db="EMBL/GenBank/DDBJ databases">
        <authorList>
            <person name="Florea S."/>
            <person name="Webb J.S."/>
            <person name="Jaromczyk J."/>
            <person name="Schardl C.L."/>
        </authorList>
    </citation>
    <scope>NUCLEOTIDE SEQUENCE [LARGE SCALE GENOMIC DNA]</scope>
    <source>
        <strain evidence="4">CY1</strain>
    </source>
</reference>
<dbReference type="InterPro" id="IPR000421">
    <property type="entry name" value="FA58C"/>
</dbReference>
<gene>
    <name evidence="3" type="ORF">BC351_36710</name>
</gene>
<dbReference type="InterPro" id="IPR008979">
    <property type="entry name" value="Galactose-bd-like_sf"/>
</dbReference>
<dbReference type="Gene3D" id="2.60.40.1180">
    <property type="entry name" value="Golgi alpha-mannosidase II"/>
    <property type="match status" value="1"/>
</dbReference>
<dbReference type="RefSeq" id="WP_158082283.1">
    <property type="nucleotide sequence ID" value="NZ_MBTG01000037.1"/>
</dbReference>
<proteinExistence type="predicted"/>
<dbReference type="SUPFAM" id="SSF48208">
    <property type="entry name" value="Six-hairpin glycosidases"/>
    <property type="match status" value="1"/>
</dbReference>
<evidence type="ECO:0000259" key="2">
    <source>
        <dbReference type="PROSITE" id="PS50022"/>
    </source>
</evidence>
<dbReference type="STRING" id="1469647.BC351_36710"/>
<dbReference type="InterPro" id="IPR008928">
    <property type="entry name" value="6-hairpin_glycosidase_sf"/>
</dbReference>
<dbReference type="Pfam" id="PF22124">
    <property type="entry name" value="Glyco_hydro_95_cat"/>
    <property type="match status" value="1"/>
</dbReference>
<dbReference type="Gene3D" id="2.60.120.260">
    <property type="entry name" value="Galactose-binding domain-like"/>
    <property type="match status" value="2"/>
</dbReference>
<keyword evidence="1" id="KW-0732">Signal</keyword>
<organism evidence="3 4">
    <name type="scientific">Paenibacillus ferrarius</name>
    <dbReference type="NCBI Taxonomy" id="1469647"/>
    <lineage>
        <taxon>Bacteria</taxon>
        <taxon>Bacillati</taxon>
        <taxon>Bacillota</taxon>
        <taxon>Bacilli</taxon>
        <taxon>Bacillales</taxon>
        <taxon>Paenibacillaceae</taxon>
        <taxon>Paenibacillus</taxon>
    </lineage>
</organism>
<dbReference type="InterPro" id="IPR012341">
    <property type="entry name" value="6hp_glycosidase-like_sf"/>
</dbReference>
<comment type="caution">
    <text evidence="3">The sequence shown here is derived from an EMBL/GenBank/DDBJ whole genome shotgun (WGS) entry which is preliminary data.</text>
</comment>
<feature type="domain" description="F5/8 type C" evidence="2">
    <location>
        <begin position="879"/>
        <end position="1037"/>
    </location>
</feature>
<evidence type="ECO:0000313" key="3">
    <source>
        <dbReference type="EMBL" id="OPH49659.1"/>
    </source>
</evidence>
<feature type="signal peptide" evidence="1">
    <location>
        <begin position="1"/>
        <end position="29"/>
    </location>
</feature>
<protein>
    <recommendedName>
        <fullName evidence="2">F5/8 type C domain-containing protein</fullName>
    </recommendedName>
</protein>
<name>A0A1V4HBC8_9BACL</name>